<feature type="transmembrane region" description="Helical" evidence="1">
    <location>
        <begin position="7"/>
        <end position="27"/>
    </location>
</feature>
<gene>
    <name evidence="2" type="ORF">XELAEV_18006656mg</name>
</gene>
<dbReference type="AlphaFoldDB" id="A0A974I4D8"/>
<keyword evidence="1" id="KW-1133">Transmembrane helix</keyword>
<evidence type="ECO:0000313" key="2">
    <source>
        <dbReference type="EMBL" id="OCU00879.1"/>
    </source>
</evidence>
<dbReference type="Proteomes" id="UP000694892">
    <property type="component" value="Chromosome 1L"/>
</dbReference>
<sequence length="80" mass="9178">MSVISSLLFRLFTTLFFLSNYFCVRFLSFVDYSFCPRSLFAKPPSVNLKPHLQSSSGNISLFLRPMAHRATFRQSATDSM</sequence>
<keyword evidence="1" id="KW-0812">Transmembrane</keyword>
<protein>
    <submittedName>
        <fullName evidence="2">Uncharacterized protein</fullName>
    </submittedName>
</protein>
<keyword evidence="1" id="KW-0472">Membrane</keyword>
<dbReference type="EMBL" id="CM004466">
    <property type="protein sequence ID" value="OCU00879.1"/>
    <property type="molecule type" value="Genomic_DNA"/>
</dbReference>
<name>A0A974I4D8_XENLA</name>
<proteinExistence type="predicted"/>
<accession>A0A974I4D8</accession>
<evidence type="ECO:0000256" key="1">
    <source>
        <dbReference type="SAM" id="Phobius"/>
    </source>
</evidence>
<reference evidence="3" key="1">
    <citation type="journal article" date="2016" name="Nature">
        <title>Genome evolution in the allotetraploid frog Xenopus laevis.</title>
        <authorList>
            <person name="Session A.M."/>
            <person name="Uno Y."/>
            <person name="Kwon T."/>
            <person name="Chapman J.A."/>
            <person name="Toyoda A."/>
            <person name="Takahashi S."/>
            <person name="Fukui A."/>
            <person name="Hikosaka A."/>
            <person name="Suzuki A."/>
            <person name="Kondo M."/>
            <person name="van Heeringen S.J."/>
            <person name="Quigley I."/>
            <person name="Heinz S."/>
            <person name="Ogino H."/>
            <person name="Ochi H."/>
            <person name="Hellsten U."/>
            <person name="Lyons J.B."/>
            <person name="Simakov O."/>
            <person name="Putnam N."/>
            <person name="Stites J."/>
            <person name="Kuroki Y."/>
            <person name="Tanaka T."/>
            <person name="Michiue T."/>
            <person name="Watanabe M."/>
            <person name="Bogdanovic O."/>
            <person name="Lister R."/>
            <person name="Georgiou G."/>
            <person name="Paranjpe S.S."/>
            <person name="van Kruijsbergen I."/>
            <person name="Shu S."/>
            <person name="Carlson J."/>
            <person name="Kinoshita T."/>
            <person name="Ohta Y."/>
            <person name="Mawaribuchi S."/>
            <person name="Jenkins J."/>
            <person name="Grimwood J."/>
            <person name="Schmutz J."/>
            <person name="Mitros T."/>
            <person name="Mozaffari S.V."/>
            <person name="Suzuki Y."/>
            <person name="Haramoto Y."/>
            <person name="Yamamoto T.S."/>
            <person name="Takagi C."/>
            <person name="Heald R."/>
            <person name="Miller K."/>
            <person name="Haudenschild C."/>
            <person name="Kitzman J."/>
            <person name="Nakayama T."/>
            <person name="Izutsu Y."/>
            <person name="Robert J."/>
            <person name="Fortriede J."/>
            <person name="Burns K."/>
            <person name="Lotay V."/>
            <person name="Karimi K."/>
            <person name="Yasuoka Y."/>
            <person name="Dichmann D.S."/>
            <person name="Flajnik M.F."/>
            <person name="Houston D.W."/>
            <person name="Shendure J."/>
            <person name="DuPasquier L."/>
            <person name="Vize P.D."/>
            <person name="Zorn A.M."/>
            <person name="Ito M."/>
            <person name="Marcotte E.M."/>
            <person name="Wallingford J.B."/>
            <person name="Ito Y."/>
            <person name="Asashima M."/>
            <person name="Ueno N."/>
            <person name="Matsuda Y."/>
            <person name="Veenstra G.J."/>
            <person name="Fujiyama A."/>
            <person name="Harland R.M."/>
            <person name="Taira M."/>
            <person name="Rokhsar D.S."/>
        </authorList>
    </citation>
    <scope>NUCLEOTIDE SEQUENCE [LARGE SCALE GENOMIC DNA]</scope>
    <source>
        <strain evidence="3">J</strain>
    </source>
</reference>
<evidence type="ECO:0000313" key="3">
    <source>
        <dbReference type="Proteomes" id="UP000694892"/>
    </source>
</evidence>
<organism evidence="2 3">
    <name type="scientific">Xenopus laevis</name>
    <name type="common">African clawed frog</name>
    <dbReference type="NCBI Taxonomy" id="8355"/>
    <lineage>
        <taxon>Eukaryota</taxon>
        <taxon>Metazoa</taxon>
        <taxon>Chordata</taxon>
        <taxon>Craniata</taxon>
        <taxon>Vertebrata</taxon>
        <taxon>Euteleostomi</taxon>
        <taxon>Amphibia</taxon>
        <taxon>Batrachia</taxon>
        <taxon>Anura</taxon>
        <taxon>Pipoidea</taxon>
        <taxon>Pipidae</taxon>
        <taxon>Xenopodinae</taxon>
        <taxon>Xenopus</taxon>
        <taxon>Xenopus</taxon>
    </lineage>
</organism>